<proteinExistence type="predicted"/>
<dbReference type="AlphaFoldDB" id="A0A2M4C782"/>
<feature type="chain" id="PRO_5014901988" evidence="1">
    <location>
        <begin position="20"/>
        <end position="127"/>
    </location>
</feature>
<reference evidence="2" key="1">
    <citation type="submission" date="2018-01" db="EMBL/GenBank/DDBJ databases">
        <title>An insight into the sialome of Amazonian anophelines.</title>
        <authorList>
            <person name="Ribeiro J.M."/>
            <person name="Scarpassa V."/>
            <person name="Calvo E."/>
        </authorList>
    </citation>
    <scope>NUCLEOTIDE SEQUENCE</scope>
    <source>
        <tissue evidence="2">Salivary glands</tissue>
    </source>
</reference>
<evidence type="ECO:0000313" key="2">
    <source>
        <dbReference type="EMBL" id="MBW61095.1"/>
    </source>
</evidence>
<dbReference type="EMBL" id="GGFJ01011954">
    <property type="protein sequence ID" value="MBW61095.1"/>
    <property type="molecule type" value="Transcribed_RNA"/>
</dbReference>
<keyword evidence="1" id="KW-0732">Signal</keyword>
<feature type="signal peptide" evidence="1">
    <location>
        <begin position="1"/>
        <end position="19"/>
    </location>
</feature>
<accession>A0A2M4C782</accession>
<evidence type="ECO:0000256" key="1">
    <source>
        <dbReference type="SAM" id="SignalP"/>
    </source>
</evidence>
<organism evidence="2">
    <name type="scientific">Anopheles marajoara</name>
    <dbReference type="NCBI Taxonomy" id="58244"/>
    <lineage>
        <taxon>Eukaryota</taxon>
        <taxon>Metazoa</taxon>
        <taxon>Ecdysozoa</taxon>
        <taxon>Arthropoda</taxon>
        <taxon>Hexapoda</taxon>
        <taxon>Insecta</taxon>
        <taxon>Pterygota</taxon>
        <taxon>Neoptera</taxon>
        <taxon>Endopterygota</taxon>
        <taxon>Diptera</taxon>
        <taxon>Nematocera</taxon>
        <taxon>Culicoidea</taxon>
        <taxon>Culicidae</taxon>
        <taxon>Anophelinae</taxon>
        <taxon>Anopheles</taxon>
    </lineage>
</organism>
<sequence>MQTTLTGVLLLLVSPPSSTPRTRRFPCLQRAGEREKVRRNRFNRRDGAMKRQPAAVGRRSICFISFPLSPYRVPGIPCGMFSEWVEKSHKKAICCSGSVPPSDVVICTAVAAAAAAAASATSGSGQD</sequence>
<protein>
    <submittedName>
        <fullName evidence="2">Putative secreted protein</fullName>
    </submittedName>
</protein>
<name>A0A2M4C782_9DIPT</name>